<feature type="region of interest" description="Disordered" evidence="1">
    <location>
        <begin position="312"/>
        <end position="371"/>
    </location>
</feature>
<sequence>MASTAPADAAAPVAGGGGTCTSKPSPPSGSSSRRVSLFHPRDLGPAGGAASTGSPPRAAGSSWSSALFHPLAGPYAHAAAFSTAAAAGSTSARAGPSAGAGAGAERQQELESFDHPDLPDVGERPNFFESLKRKLYGTSGWELPGLGHDTDPATDAAAKEVLDAAVGVAGALGATPFSAVTRTIMTATTPPPLSVSTRGRHVHDRLPSPDRRPLSPARARPASRSPMASPRHDAPRRHSLYTSSPMAFPVRGRGVDPRDMDLESVGSEPGSARAGFALHLELPSTIRPSSLFSLGPRSASTTDRGGVGGGVGYGHRSGHDHGVQSAGGGSGAAVSDPVPIPASLTLPTHNGSPTASSLTVNSDTSSSHVHDNNYDPVQHSQALGIDVGALETSAVSRPRHSDLRPALRRRRGALWRGFRHGRDPLGFKDA</sequence>
<dbReference type="Proteomes" id="UP000268535">
    <property type="component" value="Unassembled WGS sequence"/>
</dbReference>
<dbReference type="EMBL" id="ML009363">
    <property type="protein sequence ID" value="RKO97208.1"/>
    <property type="molecule type" value="Genomic_DNA"/>
</dbReference>
<feature type="compositionally biased region" description="Low complexity" evidence="1">
    <location>
        <begin position="1"/>
        <end position="13"/>
    </location>
</feature>
<feature type="compositionally biased region" description="Low complexity" evidence="1">
    <location>
        <begin position="356"/>
        <end position="367"/>
    </location>
</feature>
<feature type="compositionally biased region" description="Low complexity" evidence="1">
    <location>
        <begin position="48"/>
        <end position="62"/>
    </location>
</feature>
<feature type="region of interest" description="Disordered" evidence="1">
    <location>
        <begin position="188"/>
        <end position="258"/>
    </location>
</feature>
<reference evidence="3" key="1">
    <citation type="journal article" date="2018" name="Nat. Microbiol.">
        <title>Leveraging single-cell genomics to expand the fungal tree of life.</title>
        <authorList>
            <person name="Ahrendt S.R."/>
            <person name="Quandt C.A."/>
            <person name="Ciobanu D."/>
            <person name="Clum A."/>
            <person name="Salamov A."/>
            <person name="Andreopoulos B."/>
            <person name="Cheng J.F."/>
            <person name="Woyke T."/>
            <person name="Pelin A."/>
            <person name="Henrissat B."/>
            <person name="Reynolds N.K."/>
            <person name="Benny G.L."/>
            <person name="Smith M.E."/>
            <person name="James T.Y."/>
            <person name="Grigoriev I.V."/>
        </authorList>
    </citation>
    <scope>NUCLEOTIDE SEQUENCE [LARGE SCALE GENOMIC DNA]</scope>
    <source>
        <strain evidence="3">ATCC 52028</strain>
    </source>
</reference>
<feature type="compositionally biased region" description="Low complexity" evidence="1">
    <location>
        <begin position="90"/>
        <end position="99"/>
    </location>
</feature>
<feature type="region of interest" description="Disordered" evidence="1">
    <location>
        <begin position="90"/>
        <end position="124"/>
    </location>
</feature>
<protein>
    <submittedName>
        <fullName evidence="2">Uncharacterized protein</fullName>
    </submittedName>
</protein>
<accession>A0A4P9WY51</accession>
<gene>
    <name evidence="2" type="ORF">CAUPRSCDRAFT_11110</name>
</gene>
<feature type="compositionally biased region" description="Basic and acidic residues" evidence="1">
    <location>
        <begin position="106"/>
        <end position="123"/>
    </location>
</feature>
<evidence type="ECO:0000313" key="2">
    <source>
        <dbReference type="EMBL" id="RKO97208.1"/>
    </source>
</evidence>
<dbReference type="AlphaFoldDB" id="A0A4P9WY51"/>
<feature type="compositionally biased region" description="Basic and acidic residues" evidence="1">
    <location>
        <begin position="204"/>
        <end position="213"/>
    </location>
</feature>
<feature type="compositionally biased region" description="Low complexity" evidence="1">
    <location>
        <begin position="20"/>
        <end position="32"/>
    </location>
</feature>
<feature type="region of interest" description="Disordered" evidence="1">
    <location>
        <begin position="1"/>
        <end position="62"/>
    </location>
</feature>
<organism evidence="2 3">
    <name type="scientific">Caulochytrium protostelioides</name>
    <dbReference type="NCBI Taxonomy" id="1555241"/>
    <lineage>
        <taxon>Eukaryota</taxon>
        <taxon>Fungi</taxon>
        <taxon>Fungi incertae sedis</taxon>
        <taxon>Chytridiomycota</taxon>
        <taxon>Chytridiomycota incertae sedis</taxon>
        <taxon>Chytridiomycetes</taxon>
        <taxon>Caulochytriales</taxon>
        <taxon>Caulochytriaceae</taxon>
        <taxon>Caulochytrium</taxon>
    </lineage>
</organism>
<proteinExistence type="predicted"/>
<name>A0A4P9WY51_9FUNG</name>
<feature type="compositionally biased region" description="Low complexity" evidence="1">
    <location>
        <begin position="214"/>
        <end position="229"/>
    </location>
</feature>
<evidence type="ECO:0000313" key="3">
    <source>
        <dbReference type="Proteomes" id="UP000268535"/>
    </source>
</evidence>
<feature type="compositionally biased region" description="Polar residues" evidence="1">
    <location>
        <begin position="345"/>
        <end position="355"/>
    </location>
</feature>
<evidence type="ECO:0000256" key="1">
    <source>
        <dbReference type="SAM" id="MobiDB-lite"/>
    </source>
</evidence>